<dbReference type="Proteomes" id="UP000321947">
    <property type="component" value="Unassembled WGS sequence"/>
</dbReference>
<dbReference type="EMBL" id="SSTD01008406">
    <property type="protein sequence ID" value="TYK16002.1"/>
    <property type="molecule type" value="Genomic_DNA"/>
</dbReference>
<protein>
    <submittedName>
        <fullName evidence="1">DNA/RNA polymerases superfamily protein</fullName>
    </submittedName>
</protein>
<accession>A0A5A7UP35</accession>
<dbReference type="AlphaFoldDB" id="A0A5A7UP35"/>
<sequence length="118" mass="13328">MQEGKVIAYATRQLKRHECDYLTHGLQPYSWPLVSSGKANMVADALSRKPRLSNSAFQLEKRLGKSKQGQEAKRLLRSDGAIVKQGRLCVPSVRELKDAILEVHSSTYIMHPSNTKMY</sequence>
<dbReference type="OrthoDB" id="1938712at2759"/>
<reference evidence="3 4" key="1">
    <citation type="submission" date="2019-08" db="EMBL/GenBank/DDBJ databases">
        <title>Draft genome sequences of two oriental melons (Cucumis melo L. var makuwa).</title>
        <authorList>
            <person name="Kwon S.-Y."/>
        </authorList>
    </citation>
    <scope>NUCLEOTIDE SEQUENCE [LARGE SCALE GENOMIC DNA]</scope>
    <source>
        <strain evidence="4">cv. Chang Bougi</strain>
        <strain evidence="3">cv. SW 3</strain>
        <tissue evidence="1">Leaf</tissue>
    </source>
</reference>
<evidence type="ECO:0000313" key="3">
    <source>
        <dbReference type="Proteomes" id="UP000321393"/>
    </source>
</evidence>
<proteinExistence type="predicted"/>
<gene>
    <name evidence="2" type="ORF">E5676_scaffold1103G00040</name>
    <name evidence="1" type="ORF">E6C27_scaffold9731G00030</name>
</gene>
<evidence type="ECO:0000313" key="1">
    <source>
        <dbReference type="EMBL" id="KAA0057632.1"/>
    </source>
</evidence>
<dbReference type="Proteomes" id="UP000321393">
    <property type="component" value="Unassembled WGS sequence"/>
</dbReference>
<organism evidence="1 3">
    <name type="scientific">Cucumis melo var. makuwa</name>
    <name type="common">Oriental melon</name>
    <dbReference type="NCBI Taxonomy" id="1194695"/>
    <lineage>
        <taxon>Eukaryota</taxon>
        <taxon>Viridiplantae</taxon>
        <taxon>Streptophyta</taxon>
        <taxon>Embryophyta</taxon>
        <taxon>Tracheophyta</taxon>
        <taxon>Spermatophyta</taxon>
        <taxon>Magnoliopsida</taxon>
        <taxon>eudicotyledons</taxon>
        <taxon>Gunneridae</taxon>
        <taxon>Pentapetalae</taxon>
        <taxon>rosids</taxon>
        <taxon>fabids</taxon>
        <taxon>Cucurbitales</taxon>
        <taxon>Cucurbitaceae</taxon>
        <taxon>Benincaseae</taxon>
        <taxon>Cucumis</taxon>
    </lineage>
</organism>
<evidence type="ECO:0000313" key="2">
    <source>
        <dbReference type="EMBL" id="TYK16002.1"/>
    </source>
</evidence>
<dbReference type="EMBL" id="SSTE01007062">
    <property type="protein sequence ID" value="KAA0057632.1"/>
    <property type="molecule type" value="Genomic_DNA"/>
</dbReference>
<evidence type="ECO:0000313" key="4">
    <source>
        <dbReference type="Proteomes" id="UP000321947"/>
    </source>
</evidence>
<comment type="caution">
    <text evidence="1">The sequence shown here is derived from an EMBL/GenBank/DDBJ whole genome shotgun (WGS) entry which is preliminary data.</text>
</comment>
<name>A0A5A7UP35_CUCMM</name>